<gene>
    <name evidence="1" type="ORF">L1049_024486</name>
</gene>
<dbReference type="EMBL" id="JBBPBK010000005">
    <property type="protein sequence ID" value="KAK9285295.1"/>
    <property type="molecule type" value="Genomic_DNA"/>
</dbReference>
<protein>
    <submittedName>
        <fullName evidence="1">Uncharacterized protein</fullName>
    </submittedName>
</protein>
<proteinExistence type="predicted"/>
<sequence>MPIMGRRRERGHECEGGGHSYKTIHWEKIILYDEYIPTFSITCQHAVGPDAIFSHHLLPNNYKRKHQRAGLAFQYYHMQEQQGPFAKESRHIYSNNWHTYSSKCKERLLSKRGGKKKEKKDEMC</sequence>
<organism evidence="1 2">
    <name type="scientific">Liquidambar formosana</name>
    <name type="common">Formosan gum</name>
    <dbReference type="NCBI Taxonomy" id="63359"/>
    <lineage>
        <taxon>Eukaryota</taxon>
        <taxon>Viridiplantae</taxon>
        <taxon>Streptophyta</taxon>
        <taxon>Embryophyta</taxon>
        <taxon>Tracheophyta</taxon>
        <taxon>Spermatophyta</taxon>
        <taxon>Magnoliopsida</taxon>
        <taxon>eudicotyledons</taxon>
        <taxon>Gunneridae</taxon>
        <taxon>Pentapetalae</taxon>
        <taxon>Saxifragales</taxon>
        <taxon>Altingiaceae</taxon>
        <taxon>Liquidambar</taxon>
    </lineage>
</organism>
<evidence type="ECO:0000313" key="1">
    <source>
        <dbReference type="EMBL" id="KAK9285295.1"/>
    </source>
</evidence>
<comment type="caution">
    <text evidence="1">The sequence shown here is derived from an EMBL/GenBank/DDBJ whole genome shotgun (WGS) entry which is preliminary data.</text>
</comment>
<dbReference type="Proteomes" id="UP001415857">
    <property type="component" value="Unassembled WGS sequence"/>
</dbReference>
<evidence type="ECO:0000313" key="2">
    <source>
        <dbReference type="Proteomes" id="UP001415857"/>
    </source>
</evidence>
<accession>A0AAP0X513</accession>
<dbReference type="AlphaFoldDB" id="A0AAP0X513"/>
<reference evidence="1 2" key="1">
    <citation type="journal article" date="2024" name="Plant J.">
        <title>Genome sequences and population genomics reveal climatic adaptation and genomic divergence between two closely related sweetgum species.</title>
        <authorList>
            <person name="Xu W.Q."/>
            <person name="Ren C.Q."/>
            <person name="Zhang X.Y."/>
            <person name="Comes H.P."/>
            <person name="Liu X.H."/>
            <person name="Li Y.G."/>
            <person name="Kettle C.J."/>
            <person name="Jalonen R."/>
            <person name="Gaisberger H."/>
            <person name="Ma Y.Z."/>
            <person name="Qiu Y.X."/>
        </authorList>
    </citation>
    <scope>NUCLEOTIDE SEQUENCE [LARGE SCALE GENOMIC DNA]</scope>
    <source>
        <strain evidence="1">Hangzhou</strain>
    </source>
</reference>
<name>A0AAP0X513_LIQFO</name>
<keyword evidence="2" id="KW-1185">Reference proteome</keyword>